<dbReference type="OrthoDB" id="10474967at2759"/>
<feature type="compositionally biased region" description="Basic and acidic residues" evidence="2">
    <location>
        <begin position="537"/>
        <end position="550"/>
    </location>
</feature>
<dbReference type="VEuPathDB" id="ToxoDB:TGDOM2_313852"/>
<evidence type="ECO:0000313" key="4">
    <source>
        <dbReference type="Proteomes" id="UP000028837"/>
    </source>
</evidence>
<evidence type="ECO:0000256" key="1">
    <source>
        <dbReference type="SAM" id="Coils"/>
    </source>
</evidence>
<feature type="compositionally biased region" description="Basic and acidic residues" evidence="2">
    <location>
        <begin position="691"/>
        <end position="701"/>
    </location>
</feature>
<feature type="coiled-coil region" evidence="1">
    <location>
        <begin position="1505"/>
        <end position="1567"/>
    </location>
</feature>
<dbReference type="Proteomes" id="UP000028837">
    <property type="component" value="Unassembled WGS sequence"/>
</dbReference>
<dbReference type="EMBL" id="AHZU02001003">
    <property type="protein sequence ID" value="KFG37544.1"/>
    <property type="molecule type" value="Genomic_DNA"/>
</dbReference>
<proteinExistence type="predicted"/>
<protein>
    <submittedName>
        <fullName evidence="3">Uncharacterized protein</fullName>
    </submittedName>
</protein>
<feature type="region of interest" description="Disordered" evidence="2">
    <location>
        <begin position="586"/>
        <end position="751"/>
    </location>
</feature>
<accession>A0A086JZH6</accession>
<feature type="compositionally biased region" description="Basic and acidic residues" evidence="2">
    <location>
        <begin position="658"/>
        <end position="668"/>
    </location>
</feature>
<feature type="compositionally biased region" description="Basic and acidic residues" evidence="2">
    <location>
        <begin position="1299"/>
        <end position="1314"/>
    </location>
</feature>
<feature type="compositionally biased region" description="Basic and acidic residues" evidence="2">
    <location>
        <begin position="115"/>
        <end position="143"/>
    </location>
</feature>
<feature type="region of interest" description="Disordered" evidence="2">
    <location>
        <begin position="1218"/>
        <end position="1455"/>
    </location>
</feature>
<reference evidence="3 4" key="1">
    <citation type="submission" date="2014-02" db="EMBL/GenBank/DDBJ databases">
        <authorList>
            <person name="Sibley D."/>
            <person name="Venepally P."/>
            <person name="Karamycheva S."/>
            <person name="Hadjithomas M."/>
            <person name="Khan A."/>
            <person name="Brunk B."/>
            <person name="Roos D."/>
            <person name="Caler E."/>
            <person name="Lorenzi H."/>
        </authorList>
    </citation>
    <scope>NUCLEOTIDE SEQUENCE [LARGE SCALE GENOMIC DNA]</scope>
    <source>
        <strain evidence="3 4">GAB2-2007-GAL-DOM2</strain>
    </source>
</reference>
<feature type="compositionally biased region" description="Basic and acidic residues" evidence="2">
    <location>
        <begin position="1018"/>
        <end position="1029"/>
    </location>
</feature>
<feature type="compositionally biased region" description="Polar residues" evidence="2">
    <location>
        <begin position="1031"/>
        <end position="1040"/>
    </location>
</feature>
<feature type="compositionally biased region" description="Basic and acidic residues" evidence="2">
    <location>
        <begin position="1426"/>
        <end position="1455"/>
    </location>
</feature>
<feature type="region of interest" description="Disordered" evidence="2">
    <location>
        <begin position="1065"/>
        <end position="1186"/>
    </location>
</feature>
<organism evidence="3 4">
    <name type="scientific">Toxoplasma gondii GAB2-2007-GAL-DOM2</name>
    <dbReference type="NCBI Taxonomy" id="1130820"/>
    <lineage>
        <taxon>Eukaryota</taxon>
        <taxon>Sar</taxon>
        <taxon>Alveolata</taxon>
        <taxon>Apicomplexa</taxon>
        <taxon>Conoidasida</taxon>
        <taxon>Coccidia</taxon>
        <taxon>Eucoccidiorida</taxon>
        <taxon>Eimeriorina</taxon>
        <taxon>Sarcocystidae</taxon>
        <taxon>Toxoplasma</taxon>
    </lineage>
</organism>
<feature type="region of interest" description="Disordered" evidence="2">
    <location>
        <begin position="896"/>
        <end position="931"/>
    </location>
</feature>
<keyword evidence="1" id="KW-0175">Coiled coil</keyword>
<evidence type="ECO:0000313" key="3">
    <source>
        <dbReference type="EMBL" id="KFG37544.1"/>
    </source>
</evidence>
<feature type="compositionally biased region" description="Basic and acidic residues" evidence="2">
    <location>
        <begin position="1139"/>
        <end position="1162"/>
    </location>
</feature>
<feature type="region of interest" description="Disordered" evidence="2">
    <location>
        <begin position="530"/>
        <end position="551"/>
    </location>
</feature>
<name>A0A086JZH6_TOXGO</name>
<gene>
    <name evidence="3" type="ORF">TGDOM2_313852</name>
</gene>
<feature type="region of interest" description="Disordered" evidence="2">
    <location>
        <begin position="64"/>
        <end position="88"/>
    </location>
</feature>
<feature type="compositionally biased region" description="Acidic residues" evidence="2">
    <location>
        <begin position="1416"/>
        <end position="1425"/>
    </location>
</feature>
<feature type="compositionally biased region" description="Basic and acidic residues" evidence="2">
    <location>
        <begin position="1279"/>
        <end position="1291"/>
    </location>
</feature>
<feature type="compositionally biased region" description="Basic and acidic residues" evidence="2">
    <location>
        <begin position="717"/>
        <end position="742"/>
    </location>
</feature>
<feature type="compositionally biased region" description="Low complexity" evidence="2">
    <location>
        <begin position="586"/>
        <end position="650"/>
    </location>
</feature>
<feature type="compositionally biased region" description="Polar residues" evidence="2">
    <location>
        <begin position="670"/>
        <end position="687"/>
    </location>
</feature>
<feature type="compositionally biased region" description="Basic and acidic residues" evidence="2">
    <location>
        <begin position="914"/>
        <end position="927"/>
    </location>
</feature>
<comment type="caution">
    <text evidence="3">The sequence shown here is derived from an EMBL/GenBank/DDBJ whole genome shotgun (WGS) entry which is preliminary data.</text>
</comment>
<feature type="region of interest" description="Disordered" evidence="2">
    <location>
        <begin position="107"/>
        <end position="224"/>
    </location>
</feature>
<feature type="compositionally biased region" description="Basic residues" evidence="2">
    <location>
        <begin position="1269"/>
        <end position="1278"/>
    </location>
</feature>
<feature type="region of interest" description="Disordered" evidence="2">
    <location>
        <begin position="979"/>
        <end position="1042"/>
    </location>
</feature>
<evidence type="ECO:0000256" key="2">
    <source>
        <dbReference type="SAM" id="MobiDB-lite"/>
    </source>
</evidence>
<feature type="compositionally biased region" description="Low complexity" evidence="2">
    <location>
        <begin position="896"/>
        <end position="913"/>
    </location>
</feature>
<feature type="region of interest" description="Disordered" evidence="2">
    <location>
        <begin position="1"/>
        <end position="43"/>
    </location>
</feature>
<sequence>MDSLVPFSPPQLLSLGRQKERGNRNRFPVVFDRASTPSADPTRRRTCLGFVAEYERQAFLSVGPEETETEAATFRSRGDTRRLSTPRLPPGLVRLLESLRALEGTQGRRRQQVNEAERNWREAATCREASSEKQLAQREEENAGNRGKAGITRCVAREVEPRLGGQMEPLTERNGVKMEEAETSKRNNASRTEDTKSAKRNIDERGAQKSQHTGHHCSSIGTLPGSQRRAVCCLEPPERLFVSPSETGERSNLAKTAITRCRNSCASSVTGTLPVSSSSVHPSSFSTHPLLRCPPGSFSSSLPFSALPSTDACSASLPSVVSASLPHAGTSLSSSAERAGAPSAPPPLVLPSALVASSAFCSSSPSCEKRVACTALPSNSSVPLRASQDESDEREQSAGLTAFITAQKGVRQTLARCQCPADKLPCSSRRSSLVCSEETNGFLPIKGQRSSPARPEATAGKTASVHLCTSLPSASSFDQICRCTRRECPGEGDCRLVSTLCASHPSVSSVPQRDGLLPQFPQQFECASKPWGEEEESVKKPLEHKGKQGDEETEKATNLACLSSCVSVSPNTGSSHFLGRLSGSLPSRSTTAGSPCPSSLSSSSSASPSPSFPSSRASSCSAPSCSLSSSSAPLLSSSSSYFSFPLSASANDPPLAQADKESAQERRSAMRSTTCAHLPSSLQSQVVATKGEGKKARKANEDAAEQAEEASVSWGTKRKEQGLNEGRQDFPRHASSEEKAKAADVNCSSARRRETECSLATLSFDSSPASSCVFSSFLHGHKCDEPAPPKNSSGGQIPPVPSEGALSDQRRRKPISPSSEKTLGRWGESNATNASDLRTNSASLAAVEPASPVLFFDPCSLWSPSRENKASLHLGSPSPVSDEVCEACRETEFLSRLSPSVPASPSALAGSARPCERGRGERLRLEDSSSASQVFSMGTHLSFACLPESTERPTLVASQTSEKSLFPLSPAPLLLEAEGARTASDEEEAAGTNDKERSPCESQRGGAPRCTLEELVGEADRGREDERGRPGTQSDVQLSRVTRDWHRSLQALRILQPELRALREVSSGREAEHLVSATRGDLGETGEGNEGKECRKGRGPSSCGMKAPASASLRRPSLLQKRKSGRTSGEAAEAVIKTRHVETSRHASQDEDGEHRRKDGRQAQESALERSCPGEKRPATRREDARRSGHLFGIGLLLGNLVGKRQRAAFDCFKSCGSAGRRRPAGRAWSLDKQSGRMTHSGRAPRLRLDLERESSSLQLASGGERGRRATARRKTQLTRKDECVGRRGETQSEQELSFSERLKRAEEEGDRRQALRCSAVARQRSRKTSVLNRRDEEKEWRGEQDGERDSDREAQTKSVRHATREQEGNRMQVGSLPHLMFLVEHSGTPRIRGTSRETGRGGNPPECRRQARTEEGEDDIEEEAEDRKKAKGELREQEEEEGRRQQKELKAEEERQRRAALIAELGRRQSLLVERQKKMILRVEELENEIRVRRQTEKGLYRDLERHKNAEEALTNALAAANKAAEEQRRATETARQEVAELKTKLEVCEMDLEERTKEKRNVEAKQLVAHPVRERSSWRNRFVCYFAVKRAKVTAF</sequence>
<feature type="compositionally biased region" description="Basic and acidic residues" evidence="2">
    <location>
        <begin position="1172"/>
        <end position="1186"/>
    </location>
</feature>
<feature type="compositionally biased region" description="Basic and acidic residues" evidence="2">
    <location>
        <begin position="1333"/>
        <end position="1356"/>
    </location>
</feature>
<feature type="compositionally biased region" description="Basic and acidic residues" evidence="2">
    <location>
        <begin position="170"/>
        <end position="207"/>
    </location>
</feature>
<feature type="region of interest" description="Disordered" evidence="2">
    <location>
        <begin position="783"/>
        <end position="834"/>
    </location>
</feature>